<feature type="signal peptide" evidence="2">
    <location>
        <begin position="1"/>
        <end position="28"/>
    </location>
</feature>
<evidence type="ECO:0008006" key="5">
    <source>
        <dbReference type="Google" id="ProtNLM"/>
    </source>
</evidence>
<keyword evidence="2" id="KW-0732">Signal</keyword>
<comment type="caution">
    <text evidence="3">The sequence shown here is derived from an EMBL/GenBank/DDBJ whole genome shotgun (WGS) entry which is preliminary data.</text>
</comment>
<gene>
    <name evidence="3" type="ORF">Aru02nite_30610</name>
</gene>
<accession>A0A8J3NCU6</accession>
<feature type="region of interest" description="Disordered" evidence="1">
    <location>
        <begin position="29"/>
        <end position="49"/>
    </location>
</feature>
<dbReference type="Pfam" id="PF11175">
    <property type="entry name" value="DUF2961"/>
    <property type="match status" value="1"/>
</dbReference>
<name>A0A8J3NCU6_9ACTN</name>
<feature type="region of interest" description="Disordered" evidence="1">
    <location>
        <begin position="416"/>
        <end position="448"/>
    </location>
</feature>
<dbReference type="InterPro" id="IPR021345">
    <property type="entry name" value="DUF2961"/>
</dbReference>
<dbReference type="Gene3D" id="2.60.120.1390">
    <property type="match status" value="2"/>
</dbReference>
<dbReference type="AlphaFoldDB" id="A0A8J3NCU6"/>
<dbReference type="InterPro" id="IPR006311">
    <property type="entry name" value="TAT_signal"/>
</dbReference>
<feature type="region of interest" description="Disordered" evidence="1">
    <location>
        <begin position="468"/>
        <end position="494"/>
    </location>
</feature>
<reference evidence="3" key="1">
    <citation type="submission" date="2021-01" db="EMBL/GenBank/DDBJ databases">
        <title>Whole genome shotgun sequence of Actinocatenispora rupis NBRC 107355.</title>
        <authorList>
            <person name="Komaki H."/>
            <person name="Tamura T."/>
        </authorList>
    </citation>
    <scope>NUCLEOTIDE SEQUENCE</scope>
    <source>
        <strain evidence="3">NBRC 107355</strain>
    </source>
</reference>
<feature type="compositionally biased region" description="Low complexity" evidence="1">
    <location>
        <begin position="29"/>
        <end position="39"/>
    </location>
</feature>
<dbReference type="Proteomes" id="UP000612808">
    <property type="component" value="Unassembled WGS sequence"/>
</dbReference>
<evidence type="ECO:0000256" key="1">
    <source>
        <dbReference type="SAM" id="MobiDB-lite"/>
    </source>
</evidence>
<feature type="compositionally biased region" description="Basic and acidic residues" evidence="1">
    <location>
        <begin position="468"/>
        <end position="479"/>
    </location>
</feature>
<keyword evidence="4" id="KW-1185">Reference proteome</keyword>
<evidence type="ECO:0000313" key="4">
    <source>
        <dbReference type="Proteomes" id="UP000612808"/>
    </source>
</evidence>
<proteinExistence type="predicted"/>
<evidence type="ECO:0000313" key="3">
    <source>
        <dbReference type="EMBL" id="GID12172.1"/>
    </source>
</evidence>
<evidence type="ECO:0000256" key="2">
    <source>
        <dbReference type="SAM" id="SignalP"/>
    </source>
</evidence>
<protein>
    <recommendedName>
        <fullName evidence="5">DUF2961 domain-containing protein</fullName>
    </recommendedName>
</protein>
<sequence length="494" mass="51899">MSFTRRTVGSAVAVLLAVTALVPAAAHAAPAPTVSPHAAGPGPVGWDTYRHPERLAELADGSRTRQYSSFDRTGGNDDGFGGAYSCLRTTGGRCVIAERTGAGEIDSIWFTRDGGDVSATGTITVTLDGHDVVHAPLQDLVDGKLGAPFVYPLVANADQSSGGVYVKVPMPFAHSMVVTTDANPVFYHVTYRQFADATGVRTFDPTDPATDVLDVLKRAGTADPKPAQPGATTGTTAVDVPAGGRATLASRTGPGAVSALSLTLPDLTAPGGDPAAVAATDRIFAGARIQVTADGQRTVDAPLGEFFGTGLGLYPVRSLYFAVDPASHTLTAWWLMPYRRSVEVALVNGSDTAIHAGHAAVTAAPAAHWAADLAPGGPDGYFRATADRAATVDGADHTFLAADGRGRLLGVSHTMTGRIPSGEPARLPGGRRAAVRRRQRQPRHARHRHRGLLREWLVLQPRHVHEPVQRQHGARDGHGGLRRRLHERVPADAR</sequence>
<dbReference type="EMBL" id="BOMB01000017">
    <property type="protein sequence ID" value="GID12172.1"/>
    <property type="molecule type" value="Genomic_DNA"/>
</dbReference>
<dbReference type="PROSITE" id="PS51318">
    <property type="entry name" value="TAT"/>
    <property type="match status" value="1"/>
</dbReference>
<feature type="region of interest" description="Disordered" evidence="1">
    <location>
        <begin position="220"/>
        <end position="240"/>
    </location>
</feature>
<feature type="compositionally biased region" description="Basic residues" evidence="1">
    <location>
        <begin position="433"/>
        <end position="448"/>
    </location>
</feature>
<organism evidence="3 4">
    <name type="scientific">Actinocatenispora rupis</name>
    <dbReference type="NCBI Taxonomy" id="519421"/>
    <lineage>
        <taxon>Bacteria</taxon>
        <taxon>Bacillati</taxon>
        <taxon>Actinomycetota</taxon>
        <taxon>Actinomycetes</taxon>
        <taxon>Micromonosporales</taxon>
        <taxon>Micromonosporaceae</taxon>
        <taxon>Actinocatenispora</taxon>
    </lineage>
</organism>
<feature type="chain" id="PRO_5035285766" description="DUF2961 domain-containing protein" evidence="2">
    <location>
        <begin position="29"/>
        <end position="494"/>
    </location>
</feature>